<keyword evidence="2" id="KW-0732">Signal</keyword>
<keyword evidence="1" id="KW-1133">Transmembrane helix</keyword>
<feature type="chain" id="PRO_5042131857" evidence="2">
    <location>
        <begin position="25"/>
        <end position="403"/>
    </location>
</feature>
<evidence type="ECO:0000259" key="4">
    <source>
        <dbReference type="Pfam" id="PF25221"/>
    </source>
</evidence>
<dbReference type="Pfam" id="PF13387">
    <property type="entry name" value="Lnb_N"/>
    <property type="match status" value="1"/>
</dbReference>
<feature type="domain" description="Lnb N-terminal periplasmic" evidence="3">
    <location>
        <begin position="30"/>
        <end position="185"/>
    </location>
</feature>
<feature type="domain" description="Lnb-like transmembrane" evidence="4">
    <location>
        <begin position="258"/>
        <end position="393"/>
    </location>
</feature>
<name>A0AAE3UI34_9BACT</name>
<keyword evidence="1" id="KW-0472">Membrane</keyword>
<gene>
    <name evidence="5" type="ORF">QNI22_26055</name>
</gene>
<sequence>MQKMILRSFLLGMLLCIKASYVHAITLSPKATVYLLTIAPGSDLYSTFGHTALWIQDPELRIDNVYNYGTFSFGEPTLLGQLSFGVKFARGKLPYMLSIHGIEPLIYSSQRDNRSVIAQRLNLSDDQKSKLFDLLQENYKPENRFYRYDFFYDNCTTRVRDMLQKVCGDDLRYGTNIETLTYRQWFDRYAGQLPYADMGMDLGVALPGDHVATPYESMFLPDNLMKLVSQATIIRNGKIEKFETANMVLFQATQVPVESTFLTPAVLFWILLGLGILLTLWQWRGTGRQFWVDAIFFSIIGLLGWILLLLWVGTDHQATIKNWQLVWAWPLHLPIAMWLLKKNKPHWLRLYFLTYLGVLILLLLGWKLVPQELDYELIPLVLLLALRSGFLVYRLRLSLKQAS</sequence>
<feature type="transmembrane region" description="Helical" evidence="1">
    <location>
        <begin position="323"/>
        <end position="340"/>
    </location>
</feature>
<evidence type="ECO:0000256" key="2">
    <source>
        <dbReference type="SAM" id="SignalP"/>
    </source>
</evidence>
<dbReference type="EMBL" id="JASJOU010000010">
    <property type="protein sequence ID" value="MDJ1504152.1"/>
    <property type="molecule type" value="Genomic_DNA"/>
</dbReference>
<dbReference type="Proteomes" id="UP001232063">
    <property type="component" value="Unassembled WGS sequence"/>
</dbReference>
<proteinExistence type="predicted"/>
<feature type="transmembrane region" description="Helical" evidence="1">
    <location>
        <begin position="261"/>
        <end position="283"/>
    </location>
</feature>
<feature type="signal peptide" evidence="2">
    <location>
        <begin position="1"/>
        <end position="24"/>
    </location>
</feature>
<dbReference type="InterPro" id="IPR057436">
    <property type="entry name" value="5TMH_Lnb"/>
</dbReference>
<feature type="transmembrane region" description="Helical" evidence="1">
    <location>
        <begin position="290"/>
        <end position="311"/>
    </location>
</feature>
<feature type="transmembrane region" description="Helical" evidence="1">
    <location>
        <begin position="347"/>
        <end position="365"/>
    </location>
</feature>
<keyword evidence="1" id="KW-0812">Transmembrane</keyword>
<dbReference type="InterPro" id="IPR025178">
    <property type="entry name" value="Lnb_N"/>
</dbReference>
<evidence type="ECO:0000313" key="6">
    <source>
        <dbReference type="Proteomes" id="UP001232063"/>
    </source>
</evidence>
<feature type="transmembrane region" description="Helical" evidence="1">
    <location>
        <begin position="377"/>
        <end position="395"/>
    </location>
</feature>
<accession>A0AAE3UI34</accession>
<dbReference type="Pfam" id="PF25221">
    <property type="entry name" value="5TMH_Lnb"/>
    <property type="match status" value="1"/>
</dbReference>
<evidence type="ECO:0000256" key="1">
    <source>
        <dbReference type="SAM" id="Phobius"/>
    </source>
</evidence>
<reference evidence="5" key="1">
    <citation type="submission" date="2023-05" db="EMBL/GenBank/DDBJ databases">
        <authorList>
            <person name="Zhang X."/>
        </authorList>
    </citation>
    <scope>NUCLEOTIDE SEQUENCE</scope>
    <source>
        <strain evidence="5">BD1B2-1</strain>
    </source>
</reference>
<evidence type="ECO:0000313" key="5">
    <source>
        <dbReference type="EMBL" id="MDJ1504152.1"/>
    </source>
</evidence>
<organism evidence="5 6">
    <name type="scientific">Xanthocytophaga agilis</name>
    <dbReference type="NCBI Taxonomy" id="3048010"/>
    <lineage>
        <taxon>Bacteria</taxon>
        <taxon>Pseudomonadati</taxon>
        <taxon>Bacteroidota</taxon>
        <taxon>Cytophagia</taxon>
        <taxon>Cytophagales</taxon>
        <taxon>Rhodocytophagaceae</taxon>
        <taxon>Xanthocytophaga</taxon>
    </lineage>
</organism>
<dbReference type="AlphaFoldDB" id="A0AAE3UI34"/>
<protein>
    <submittedName>
        <fullName evidence="5">DUF4105 domain-containing protein</fullName>
    </submittedName>
</protein>
<evidence type="ECO:0000259" key="3">
    <source>
        <dbReference type="Pfam" id="PF13387"/>
    </source>
</evidence>
<keyword evidence="6" id="KW-1185">Reference proteome</keyword>
<comment type="caution">
    <text evidence="5">The sequence shown here is derived from an EMBL/GenBank/DDBJ whole genome shotgun (WGS) entry which is preliminary data.</text>
</comment>
<dbReference type="RefSeq" id="WP_314515121.1">
    <property type="nucleotide sequence ID" value="NZ_JASJOU010000010.1"/>
</dbReference>